<gene>
    <name evidence="3" type="ORF">JGU71_02940</name>
</gene>
<sequence length="182" mass="18367">MTSAASAPPAVESPADESPVEESPVEGSPKTTEAQQSSIRCEASQLRPELGESSGAAGSVGFPIILTNSSDLVCELDGFPGVSYANGPSDPPVGAPAERTGERGGVVRLAPGESASALVVATVVANFPEADCKPVPVRGLRIYPPNDIGSVYVERDGTACSIAAPVTTQLKIGPVVPGRSGQ</sequence>
<proteinExistence type="predicted"/>
<name>A0A934U137_9NOCA</name>
<organism evidence="3 4">
    <name type="scientific">Antrihabitans stalagmiti</name>
    <dbReference type="NCBI Taxonomy" id="2799499"/>
    <lineage>
        <taxon>Bacteria</taxon>
        <taxon>Bacillati</taxon>
        <taxon>Actinomycetota</taxon>
        <taxon>Actinomycetes</taxon>
        <taxon>Mycobacteriales</taxon>
        <taxon>Nocardiaceae</taxon>
        <taxon>Antrihabitans</taxon>
    </lineage>
</organism>
<reference evidence="3" key="1">
    <citation type="submission" date="2020-12" db="EMBL/GenBank/DDBJ databases">
        <title>Antrihabitans popcorni sp. nov. and Antrihabitans auranticaus sp. nov., isolated from a larva cave.</title>
        <authorList>
            <person name="Lee S.D."/>
            <person name="Kim I.S."/>
        </authorList>
    </citation>
    <scope>NUCLEOTIDE SEQUENCE</scope>
    <source>
        <strain evidence="3">YC3-6</strain>
    </source>
</reference>
<feature type="compositionally biased region" description="Low complexity" evidence="1">
    <location>
        <begin position="1"/>
        <end position="13"/>
    </location>
</feature>
<evidence type="ECO:0000313" key="3">
    <source>
        <dbReference type="EMBL" id="MBJ8337832.1"/>
    </source>
</evidence>
<protein>
    <submittedName>
        <fullName evidence="3">DUF4232 domain-containing protein</fullName>
    </submittedName>
</protein>
<feature type="compositionally biased region" description="Polar residues" evidence="1">
    <location>
        <begin position="30"/>
        <end position="39"/>
    </location>
</feature>
<accession>A0A934U137</accession>
<feature type="domain" description="DUF4232" evidence="2">
    <location>
        <begin position="41"/>
        <end position="175"/>
    </location>
</feature>
<dbReference type="InterPro" id="IPR025326">
    <property type="entry name" value="DUF4232"/>
</dbReference>
<feature type="region of interest" description="Disordered" evidence="1">
    <location>
        <begin position="1"/>
        <end position="55"/>
    </location>
</feature>
<evidence type="ECO:0000256" key="1">
    <source>
        <dbReference type="SAM" id="MobiDB-lite"/>
    </source>
</evidence>
<feature type="compositionally biased region" description="Acidic residues" evidence="1">
    <location>
        <begin position="14"/>
        <end position="24"/>
    </location>
</feature>
<keyword evidence="4" id="KW-1185">Reference proteome</keyword>
<dbReference type="AlphaFoldDB" id="A0A934U137"/>
<evidence type="ECO:0000313" key="4">
    <source>
        <dbReference type="Proteomes" id="UP000655868"/>
    </source>
</evidence>
<dbReference type="Proteomes" id="UP000655868">
    <property type="component" value="Unassembled WGS sequence"/>
</dbReference>
<dbReference type="EMBL" id="JAEMNV010000001">
    <property type="protein sequence ID" value="MBJ8337832.1"/>
    <property type="molecule type" value="Genomic_DNA"/>
</dbReference>
<evidence type="ECO:0000259" key="2">
    <source>
        <dbReference type="Pfam" id="PF14016"/>
    </source>
</evidence>
<dbReference type="Pfam" id="PF14016">
    <property type="entry name" value="DUF4232"/>
    <property type="match status" value="1"/>
</dbReference>
<comment type="caution">
    <text evidence="3">The sequence shown here is derived from an EMBL/GenBank/DDBJ whole genome shotgun (WGS) entry which is preliminary data.</text>
</comment>